<proteinExistence type="predicted"/>
<feature type="domain" description="Clr5" evidence="2">
    <location>
        <begin position="24"/>
        <end position="76"/>
    </location>
</feature>
<gene>
    <name evidence="3" type="ORF">SCAR479_00150</name>
</gene>
<protein>
    <recommendedName>
        <fullName evidence="2">Clr5 domain-containing protein</fullName>
    </recommendedName>
</protein>
<comment type="caution">
    <text evidence="3">The sequence shown here is derived from an EMBL/GenBank/DDBJ whole genome shotgun (WGS) entry which is preliminary data.</text>
</comment>
<dbReference type="PANTHER" id="PTHR38788:SF3">
    <property type="entry name" value="CLR5 DOMAIN-CONTAINING PROTEIN"/>
    <property type="match status" value="1"/>
</dbReference>
<evidence type="ECO:0000259" key="2">
    <source>
        <dbReference type="Pfam" id="PF14420"/>
    </source>
</evidence>
<evidence type="ECO:0000313" key="4">
    <source>
        <dbReference type="Proteomes" id="UP001465668"/>
    </source>
</evidence>
<dbReference type="Pfam" id="PF14420">
    <property type="entry name" value="Clr5"/>
    <property type="match status" value="1"/>
</dbReference>
<sequence length="424" mass="48161">MTTRSASTPSRGRVARQASRYATSDDWDRKRHVKTELYRDQKRRLVEVIDIMGQEHDFKTTTMMYKKKSLKWGIGKKLREDHLLQILIILGSFRNRSKDCAGEELVFFLSGKRIEDDRLRRSISRNPQVVERYHAGVIPCNDSVEAVTYHAIMPSKETLSPNHNSQTEAAKSDTKAETNLVTGDVETRDHTISPLSTQLELPVSLYSHEKALHAVATYTTKCFEVKWDIFSGDYSHKPSIDWWADMHLAAGRVKECTTSAASFELLDECCAQYRSIVRKEDFGLVAGTYISFLQLSRVGEDLALLFMRYAVGICQIDKVKINKELLISDLAHPFTNFCETLSTMNLDEARQASFRILSTQYEVMQSFVELTNPFWFVSTLLLHRTLRSTGAIENSKTVELLADETIKTTSKTIALESVTVGTCS</sequence>
<keyword evidence="4" id="KW-1185">Reference proteome</keyword>
<feature type="compositionally biased region" description="Polar residues" evidence="1">
    <location>
        <begin position="157"/>
        <end position="169"/>
    </location>
</feature>
<evidence type="ECO:0000313" key="3">
    <source>
        <dbReference type="EMBL" id="KAK9783591.1"/>
    </source>
</evidence>
<reference evidence="3 4" key="1">
    <citation type="submission" date="2024-02" db="EMBL/GenBank/DDBJ databases">
        <title>First draft genome assembly of two strains of Seiridium cardinale.</title>
        <authorList>
            <person name="Emiliani G."/>
            <person name="Scali E."/>
        </authorList>
    </citation>
    <scope>NUCLEOTIDE SEQUENCE [LARGE SCALE GENOMIC DNA]</scope>
    <source>
        <strain evidence="3 4">BM-138-000479</strain>
    </source>
</reference>
<dbReference type="PANTHER" id="PTHR38788">
    <property type="entry name" value="CLR5 DOMAIN-CONTAINING PROTEIN"/>
    <property type="match status" value="1"/>
</dbReference>
<feature type="region of interest" description="Disordered" evidence="1">
    <location>
        <begin position="156"/>
        <end position="177"/>
    </location>
</feature>
<name>A0ABR2Y9M2_9PEZI</name>
<dbReference type="Proteomes" id="UP001465668">
    <property type="component" value="Unassembled WGS sequence"/>
</dbReference>
<dbReference type="EMBL" id="JARVKM010000001">
    <property type="protein sequence ID" value="KAK9783591.1"/>
    <property type="molecule type" value="Genomic_DNA"/>
</dbReference>
<organism evidence="3 4">
    <name type="scientific">Seiridium cardinale</name>
    <dbReference type="NCBI Taxonomy" id="138064"/>
    <lineage>
        <taxon>Eukaryota</taxon>
        <taxon>Fungi</taxon>
        <taxon>Dikarya</taxon>
        <taxon>Ascomycota</taxon>
        <taxon>Pezizomycotina</taxon>
        <taxon>Sordariomycetes</taxon>
        <taxon>Xylariomycetidae</taxon>
        <taxon>Amphisphaeriales</taxon>
        <taxon>Sporocadaceae</taxon>
        <taxon>Seiridium</taxon>
    </lineage>
</organism>
<accession>A0ABR2Y9M2</accession>
<dbReference type="InterPro" id="IPR025676">
    <property type="entry name" value="Clr5_dom"/>
</dbReference>
<evidence type="ECO:0000256" key="1">
    <source>
        <dbReference type="SAM" id="MobiDB-lite"/>
    </source>
</evidence>